<dbReference type="EMBL" id="CM056741">
    <property type="protein sequence ID" value="KAJ8686933.1"/>
    <property type="molecule type" value="Genomic_DNA"/>
</dbReference>
<protein>
    <submittedName>
        <fullName evidence="1">Uncharacterized protein</fullName>
    </submittedName>
</protein>
<evidence type="ECO:0000313" key="2">
    <source>
        <dbReference type="Proteomes" id="UP001239111"/>
    </source>
</evidence>
<keyword evidence="2" id="KW-1185">Reference proteome</keyword>
<sequence>MDQQQQDPYSWRDSASAGGSGSAEDPNWLAKNHKLREKLPPSAKFPKHNMHMKARVLEDLLSKFKKNPNGLLRRVDCCEGSINDKLHSVKKSVPKARRLFHKNTLNDRVKIFKEQESIYGVSNLVTELKSSKFKITSDSQVDFNIVKGVNTMSCYDKIPRVPVDILEDGNSLESRPDVTQKLENISIECDFI</sequence>
<comment type="caution">
    <text evidence="1">The sequence shown here is derived from an EMBL/GenBank/DDBJ whole genome shotgun (WGS) entry which is preliminary data.</text>
</comment>
<accession>A0ACC2PTY1</accession>
<evidence type="ECO:0000313" key="1">
    <source>
        <dbReference type="EMBL" id="KAJ8686933.1"/>
    </source>
</evidence>
<reference evidence="1" key="1">
    <citation type="submission" date="2023-04" db="EMBL/GenBank/DDBJ databases">
        <title>A chromosome-level genome assembly of the parasitoid wasp Eretmocerus hayati.</title>
        <authorList>
            <person name="Zhong Y."/>
            <person name="Liu S."/>
            <person name="Liu Y."/>
        </authorList>
    </citation>
    <scope>NUCLEOTIDE SEQUENCE</scope>
    <source>
        <strain evidence="1">ZJU_SS_LIU_2023</strain>
    </source>
</reference>
<dbReference type="Proteomes" id="UP001239111">
    <property type="component" value="Chromosome 1"/>
</dbReference>
<organism evidence="1 2">
    <name type="scientific">Eretmocerus hayati</name>
    <dbReference type="NCBI Taxonomy" id="131215"/>
    <lineage>
        <taxon>Eukaryota</taxon>
        <taxon>Metazoa</taxon>
        <taxon>Ecdysozoa</taxon>
        <taxon>Arthropoda</taxon>
        <taxon>Hexapoda</taxon>
        <taxon>Insecta</taxon>
        <taxon>Pterygota</taxon>
        <taxon>Neoptera</taxon>
        <taxon>Endopterygota</taxon>
        <taxon>Hymenoptera</taxon>
        <taxon>Apocrita</taxon>
        <taxon>Proctotrupomorpha</taxon>
        <taxon>Chalcidoidea</taxon>
        <taxon>Aphelinidae</taxon>
        <taxon>Aphelininae</taxon>
        <taxon>Eretmocerus</taxon>
    </lineage>
</organism>
<gene>
    <name evidence="1" type="ORF">QAD02_022727</name>
</gene>
<proteinExistence type="predicted"/>
<name>A0ACC2PTY1_9HYME</name>